<reference evidence="1 2" key="1">
    <citation type="journal article" date="2019" name="Environ. Microbiol.">
        <title>Species interactions and distinct microbial communities in high Arctic permafrost affected cryosols are associated with the CH4 and CO2 gas fluxes.</title>
        <authorList>
            <person name="Altshuler I."/>
            <person name="Hamel J."/>
            <person name="Turney S."/>
            <person name="Magnuson E."/>
            <person name="Levesque R."/>
            <person name="Greer C."/>
            <person name="Whyte L.G."/>
        </authorList>
    </citation>
    <scope>NUCLEOTIDE SEQUENCE [LARGE SCALE GENOMIC DNA]</scope>
    <source>
        <strain evidence="1 2">E6.1</strain>
    </source>
</reference>
<dbReference type="EMBL" id="RCZC01000003">
    <property type="protein sequence ID" value="TPG52573.1"/>
    <property type="molecule type" value="Genomic_DNA"/>
</dbReference>
<name>A0A502FUB4_9SPHN</name>
<gene>
    <name evidence="1" type="ORF">EAH76_11790</name>
</gene>
<evidence type="ECO:0000313" key="1">
    <source>
        <dbReference type="EMBL" id="TPG52573.1"/>
    </source>
</evidence>
<keyword evidence="2" id="KW-1185">Reference proteome</keyword>
<accession>A0A502FUB4</accession>
<proteinExistence type="predicted"/>
<dbReference type="AlphaFoldDB" id="A0A502FUB4"/>
<protein>
    <submittedName>
        <fullName evidence="1">Uncharacterized protein</fullName>
    </submittedName>
</protein>
<sequence>MAPKTALLVAEKQAEVAREAVSASAASATAAREAAVASTNNAATAARSAENQGIHAVARLRQEWINELRGRIAQAHALLSNREQASTSPEGADGAADAAADLKYRREANEVVARIELLLNMEEQPAEALMAAIRRLEKAGALSERQAAAREVVTCGQAVLKEEWDRVREELTGVPRKMRPSVSS</sequence>
<dbReference type="Proteomes" id="UP000319931">
    <property type="component" value="Unassembled WGS sequence"/>
</dbReference>
<organism evidence="1 2">
    <name type="scientific">Sphingomonas glacialis</name>
    <dbReference type="NCBI Taxonomy" id="658225"/>
    <lineage>
        <taxon>Bacteria</taxon>
        <taxon>Pseudomonadati</taxon>
        <taxon>Pseudomonadota</taxon>
        <taxon>Alphaproteobacteria</taxon>
        <taxon>Sphingomonadales</taxon>
        <taxon>Sphingomonadaceae</taxon>
        <taxon>Sphingomonas</taxon>
    </lineage>
</organism>
<comment type="caution">
    <text evidence="1">The sequence shown here is derived from an EMBL/GenBank/DDBJ whole genome shotgun (WGS) entry which is preliminary data.</text>
</comment>
<evidence type="ECO:0000313" key="2">
    <source>
        <dbReference type="Proteomes" id="UP000319931"/>
    </source>
</evidence>